<dbReference type="PANTHER" id="PTHR12714:SF9">
    <property type="entry name" value="PROTEIN-S-ISOPRENYLCYSTEINE O-METHYLTRANSFERASE"/>
    <property type="match status" value="1"/>
</dbReference>
<comment type="similarity">
    <text evidence="5">Belongs to the class VI-like SAM-binding methyltransferase superfamily. Isoprenylcysteine carboxyl methyltransferase family.</text>
</comment>
<feature type="transmembrane region" description="Helical" evidence="5">
    <location>
        <begin position="152"/>
        <end position="171"/>
    </location>
</feature>
<dbReference type="InterPro" id="IPR007269">
    <property type="entry name" value="ICMT_MeTrfase"/>
</dbReference>
<dbReference type="STRING" id="914234.M2PUQ8"/>
<keyword evidence="4 5" id="KW-0472">Membrane</keyword>
<accession>M2PUQ8</accession>
<dbReference type="AlphaFoldDB" id="M2PUQ8"/>
<proteinExistence type="inferred from homology"/>
<protein>
    <recommendedName>
        <fullName evidence="5">Protein-S-isoprenylcysteine O-methyltransferase</fullName>
        <ecNumber evidence="5">2.1.1.100</ecNumber>
    </recommendedName>
</protein>
<sequence>MSSSDVQPLLKAALIFTGAAAAHRAFTAPNPPPPEEEQEKYKGTILLTFHQSCFWTISLCEIAAIFSSQFPSPVSNDLLSALVTSPAEASRIRLTETFIAGWSFIVAGCLLRLACYRTLGRHFTFQLSVRKDHKLVTDGPYGIVRHPSYTGALLATVGILMCALSRGSWLRESSFMDHTAGRWAVYTWVACKLAASVVICILRIPKEDGVMRKQFGTQWDDWAKKTPYRLFPGFF</sequence>
<dbReference type="Pfam" id="PF04140">
    <property type="entry name" value="ICMT"/>
    <property type="match status" value="1"/>
</dbReference>
<feature type="transmembrane region" description="Helical" evidence="5">
    <location>
        <begin position="183"/>
        <end position="204"/>
    </location>
</feature>
<dbReference type="Proteomes" id="UP000016930">
    <property type="component" value="Unassembled WGS sequence"/>
</dbReference>
<dbReference type="Gene3D" id="1.20.120.1630">
    <property type="match status" value="1"/>
</dbReference>
<evidence type="ECO:0000313" key="6">
    <source>
        <dbReference type="EMBL" id="EMD40474.1"/>
    </source>
</evidence>
<reference evidence="6 7" key="1">
    <citation type="journal article" date="2012" name="Proc. Natl. Acad. Sci. U.S.A.">
        <title>Comparative genomics of Ceriporiopsis subvermispora and Phanerochaete chrysosporium provide insight into selective ligninolysis.</title>
        <authorList>
            <person name="Fernandez-Fueyo E."/>
            <person name="Ruiz-Duenas F.J."/>
            <person name="Ferreira P."/>
            <person name="Floudas D."/>
            <person name="Hibbett D.S."/>
            <person name="Canessa P."/>
            <person name="Larrondo L.F."/>
            <person name="James T.Y."/>
            <person name="Seelenfreund D."/>
            <person name="Lobos S."/>
            <person name="Polanco R."/>
            <person name="Tello M."/>
            <person name="Honda Y."/>
            <person name="Watanabe T."/>
            <person name="Watanabe T."/>
            <person name="Ryu J.S."/>
            <person name="Kubicek C.P."/>
            <person name="Schmoll M."/>
            <person name="Gaskell J."/>
            <person name="Hammel K.E."/>
            <person name="St John F.J."/>
            <person name="Vanden Wymelenberg A."/>
            <person name="Sabat G."/>
            <person name="Splinter BonDurant S."/>
            <person name="Syed K."/>
            <person name="Yadav J.S."/>
            <person name="Doddapaneni H."/>
            <person name="Subramanian V."/>
            <person name="Lavin J.L."/>
            <person name="Oguiza J.A."/>
            <person name="Perez G."/>
            <person name="Pisabarro A.G."/>
            <person name="Ramirez L."/>
            <person name="Santoyo F."/>
            <person name="Master E."/>
            <person name="Coutinho P.M."/>
            <person name="Henrissat B."/>
            <person name="Lombard V."/>
            <person name="Magnuson J.K."/>
            <person name="Kuees U."/>
            <person name="Hori C."/>
            <person name="Igarashi K."/>
            <person name="Samejima M."/>
            <person name="Held B.W."/>
            <person name="Barry K.W."/>
            <person name="LaButti K.M."/>
            <person name="Lapidus A."/>
            <person name="Lindquist E.A."/>
            <person name="Lucas S.M."/>
            <person name="Riley R."/>
            <person name="Salamov A.A."/>
            <person name="Hoffmeister D."/>
            <person name="Schwenk D."/>
            <person name="Hadar Y."/>
            <person name="Yarden O."/>
            <person name="de Vries R.P."/>
            <person name="Wiebenga A."/>
            <person name="Stenlid J."/>
            <person name="Eastwood D."/>
            <person name="Grigoriev I.V."/>
            <person name="Berka R.M."/>
            <person name="Blanchette R.A."/>
            <person name="Kersten P."/>
            <person name="Martinez A.T."/>
            <person name="Vicuna R."/>
            <person name="Cullen D."/>
        </authorList>
    </citation>
    <scope>NUCLEOTIDE SEQUENCE [LARGE SCALE GENOMIC DNA]</scope>
    <source>
        <strain evidence="6 7">B</strain>
    </source>
</reference>
<dbReference type="PANTHER" id="PTHR12714">
    <property type="entry name" value="PROTEIN-S ISOPRENYLCYSTEINE O-METHYLTRANSFERASE"/>
    <property type="match status" value="1"/>
</dbReference>
<comment type="catalytic activity">
    <reaction evidence="5">
        <text>[protein]-C-terminal S-[(2E,6E)-farnesyl]-L-cysteine + S-adenosyl-L-methionine = [protein]-C-terminal S-[(2E,6E)-farnesyl]-L-cysteine methyl ester + S-adenosyl-L-homocysteine</text>
        <dbReference type="Rhea" id="RHEA:21672"/>
        <dbReference type="Rhea" id="RHEA-COMP:12125"/>
        <dbReference type="Rhea" id="RHEA-COMP:12126"/>
        <dbReference type="ChEBI" id="CHEBI:57856"/>
        <dbReference type="ChEBI" id="CHEBI:59789"/>
        <dbReference type="ChEBI" id="CHEBI:90510"/>
        <dbReference type="ChEBI" id="CHEBI:90511"/>
        <dbReference type="EC" id="2.1.1.100"/>
    </reaction>
</comment>
<gene>
    <name evidence="6" type="ORF">CERSUDRAFT_102868</name>
</gene>
<dbReference type="OrthoDB" id="422086at2759"/>
<dbReference type="GO" id="GO:0004671">
    <property type="term" value="F:protein C-terminal S-isoprenylcysteine carboxyl O-methyltransferase activity"/>
    <property type="evidence" value="ECO:0007669"/>
    <property type="project" value="UniProtKB-EC"/>
</dbReference>
<keyword evidence="5" id="KW-0808">Transferase</keyword>
<comment type="subcellular location">
    <subcellularLocation>
        <location evidence="5">Endoplasmic reticulum membrane</location>
        <topology evidence="5">Multi-pass membrane protein</topology>
    </subcellularLocation>
    <subcellularLocation>
        <location evidence="1">Membrane</location>
        <topology evidence="1">Multi-pass membrane protein</topology>
    </subcellularLocation>
</comment>
<dbReference type="GO" id="GO:0005789">
    <property type="term" value="C:endoplasmic reticulum membrane"/>
    <property type="evidence" value="ECO:0007669"/>
    <property type="project" value="UniProtKB-SubCell"/>
</dbReference>
<evidence type="ECO:0000256" key="5">
    <source>
        <dbReference type="RuleBase" id="RU362022"/>
    </source>
</evidence>
<evidence type="ECO:0000256" key="3">
    <source>
        <dbReference type="ARBA" id="ARBA00022989"/>
    </source>
</evidence>
<dbReference type="GO" id="GO:0032259">
    <property type="term" value="P:methylation"/>
    <property type="evidence" value="ECO:0007669"/>
    <property type="project" value="UniProtKB-KW"/>
</dbReference>
<feature type="transmembrane region" description="Helical" evidence="5">
    <location>
        <begin position="98"/>
        <end position="115"/>
    </location>
</feature>
<comment type="caution">
    <text evidence="5">Lacks conserved residue(s) required for the propagation of feature annotation.</text>
</comment>
<organism evidence="6 7">
    <name type="scientific">Ceriporiopsis subvermispora (strain B)</name>
    <name type="common">White-rot fungus</name>
    <name type="synonym">Gelatoporia subvermispora</name>
    <dbReference type="NCBI Taxonomy" id="914234"/>
    <lineage>
        <taxon>Eukaryota</taxon>
        <taxon>Fungi</taxon>
        <taxon>Dikarya</taxon>
        <taxon>Basidiomycota</taxon>
        <taxon>Agaricomycotina</taxon>
        <taxon>Agaricomycetes</taxon>
        <taxon>Polyporales</taxon>
        <taxon>Gelatoporiaceae</taxon>
        <taxon>Gelatoporia</taxon>
    </lineage>
</organism>
<keyword evidence="5" id="KW-0949">S-adenosyl-L-methionine</keyword>
<evidence type="ECO:0000313" key="7">
    <source>
        <dbReference type="Proteomes" id="UP000016930"/>
    </source>
</evidence>
<keyword evidence="5" id="KW-0256">Endoplasmic reticulum</keyword>
<evidence type="ECO:0000256" key="1">
    <source>
        <dbReference type="ARBA" id="ARBA00004141"/>
    </source>
</evidence>
<evidence type="ECO:0000256" key="4">
    <source>
        <dbReference type="ARBA" id="ARBA00023136"/>
    </source>
</evidence>
<keyword evidence="3 5" id="KW-1133">Transmembrane helix</keyword>
<keyword evidence="5" id="KW-0489">Methyltransferase</keyword>
<keyword evidence="7" id="KW-1185">Reference proteome</keyword>
<dbReference type="HOGENOM" id="CLU_065200_6_0_1"/>
<evidence type="ECO:0000256" key="2">
    <source>
        <dbReference type="ARBA" id="ARBA00022692"/>
    </source>
</evidence>
<dbReference type="EC" id="2.1.1.100" evidence="5"/>
<dbReference type="EMBL" id="KB445792">
    <property type="protein sequence ID" value="EMD40474.1"/>
    <property type="molecule type" value="Genomic_DNA"/>
</dbReference>
<keyword evidence="2 5" id="KW-0812">Transmembrane</keyword>
<name>M2PUQ8_CERS8</name>